<dbReference type="OMA" id="HVCESGE"/>
<proteinExistence type="predicted"/>
<dbReference type="Proteomes" id="UP000027135">
    <property type="component" value="Unassembled WGS sequence"/>
</dbReference>
<evidence type="ECO:0000313" key="1">
    <source>
        <dbReference type="EMBL" id="KDR17704.1"/>
    </source>
</evidence>
<dbReference type="InParanoid" id="A0A067R5U7"/>
<dbReference type="PANTHER" id="PTHR33960:SF1">
    <property type="entry name" value="SIMILAR TO KIAA0825 PROTEIN"/>
    <property type="match status" value="1"/>
</dbReference>
<evidence type="ECO:0000313" key="2">
    <source>
        <dbReference type="Proteomes" id="UP000027135"/>
    </source>
</evidence>
<reference evidence="1 2" key="1">
    <citation type="journal article" date="2014" name="Nat. Commun.">
        <title>Molecular traces of alternative social organization in a termite genome.</title>
        <authorList>
            <person name="Terrapon N."/>
            <person name="Li C."/>
            <person name="Robertson H.M."/>
            <person name="Ji L."/>
            <person name="Meng X."/>
            <person name="Booth W."/>
            <person name="Chen Z."/>
            <person name="Childers C.P."/>
            <person name="Glastad K.M."/>
            <person name="Gokhale K."/>
            <person name="Gowin J."/>
            <person name="Gronenberg W."/>
            <person name="Hermansen R.A."/>
            <person name="Hu H."/>
            <person name="Hunt B.G."/>
            <person name="Huylmans A.K."/>
            <person name="Khalil S.M."/>
            <person name="Mitchell R.D."/>
            <person name="Munoz-Torres M.C."/>
            <person name="Mustard J.A."/>
            <person name="Pan H."/>
            <person name="Reese J.T."/>
            <person name="Scharf M.E."/>
            <person name="Sun F."/>
            <person name="Vogel H."/>
            <person name="Xiao J."/>
            <person name="Yang W."/>
            <person name="Yang Z."/>
            <person name="Yang Z."/>
            <person name="Zhou J."/>
            <person name="Zhu J."/>
            <person name="Brent C.S."/>
            <person name="Elsik C.G."/>
            <person name="Goodisman M.A."/>
            <person name="Liberles D.A."/>
            <person name="Roe R.M."/>
            <person name="Vargo E.L."/>
            <person name="Vilcinskas A."/>
            <person name="Wang J."/>
            <person name="Bornberg-Bauer E."/>
            <person name="Korb J."/>
            <person name="Zhang G."/>
            <person name="Liebig J."/>
        </authorList>
    </citation>
    <scope>NUCLEOTIDE SEQUENCE [LARGE SCALE GENOMIC DNA]</scope>
    <source>
        <tissue evidence="1">Whole organism</tissue>
    </source>
</reference>
<keyword evidence="2" id="KW-1185">Reference proteome</keyword>
<sequence>MEIMEEGNMMDRVRILLQRDMAYYQAHQTVLQENLCPGVVGGLLDFPHYASFAAVKLVAWWEEEYVATFHCASGLLEHSSDDPMGQRESEDLDRGCGGIAVTKTSVPTEFVSLVADSSKQLLEHLHTLSQEALDHADLTVLTGTLGAAALIRNCLWCYNEKLKNKEQTQSKQTAMLSLQGSYRKYHEMAEALAERLLDLHCRLLSLYVLQDADCLHWEDPHPFFEGERGSFVIQMWWLYMQGTREDLWKTVPPKMAQRVLAGMLNESLTILTVRYTQAIPSSGRSLLLVTDVSNLLLCVRQILPSICSDASELIGRNLRNKVLRDVHAKCYELLVCLILRGSPLSALYKVFRRGLNEVAIFSPLDSSAPAPWLVLTSPHLFPVHQSTNSNLPDGSAIALELSLLVAQPQASWPLLLKVLTMRHYRVTCIILQHFMQHFWNVTIQPACHNVKDAKDTQEQKGEAKQCGGFLCGGRGNCSLGGNVSEQHLPPSVIISSLVYIVAVVGTQHDLAHVLVPVLEKNSDSWGCCLDRRQVWNQSRPPWLEAVISPLEPVLFPVVETLSVTFAGGCSLDQGIDVVMDCLIQLSDCLPSLVLRAAAVLEDAIPADIHPLANSVLLQLVVAALYSQLLATGGNTSATALAEALCSLDHSGQHNSKIDAFIHAAVECAQISSQDGNCVTMEASPYTAEILVSRLLLNAAGQRALKVMWQFMQHSWQWLLGQLGALEPGEVTPSTPPLVPTTASRPALTKLLHTMFHVGHRQFDQLLAGTWELDWYRLLQTPLSLTPERLWNQLSSRSEFHESSSGLLNEHDTAVVAMLSGLFQLIAATPLNQ</sequence>
<dbReference type="AlphaFoldDB" id="A0A067R5U7"/>
<organism evidence="1 2">
    <name type="scientific">Zootermopsis nevadensis</name>
    <name type="common">Dampwood termite</name>
    <dbReference type="NCBI Taxonomy" id="136037"/>
    <lineage>
        <taxon>Eukaryota</taxon>
        <taxon>Metazoa</taxon>
        <taxon>Ecdysozoa</taxon>
        <taxon>Arthropoda</taxon>
        <taxon>Hexapoda</taxon>
        <taxon>Insecta</taxon>
        <taxon>Pterygota</taxon>
        <taxon>Neoptera</taxon>
        <taxon>Polyneoptera</taxon>
        <taxon>Dictyoptera</taxon>
        <taxon>Blattodea</taxon>
        <taxon>Blattoidea</taxon>
        <taxon>Termitoidae</taxon>
        <taxon>Termopsidae</taxon>
        <taxon>Zootermopsis</taxon>
    </lineage>
</organism>
<dbReference type="PANTHER" id="PTHR33960">
    <property type="entry name" value="SIMILAR TO KIAA0825 PROTEIN"/>
    <property type="match status" value="1"/>
</dbReference>
<dbReference type="eggNOG" id="ENOG502QUZJ">
    <property type="taxonomic scope" value="Eukaryota"/>
</dbReference>
<dbReference type="EMBL" id="KK852722">
    <property type="protein sequence ID" value="KDR17704.1"/>
    <property type="molecule type" value="Genomic_DNA"/>
</dbReference>
<dbReference type="OrthoDB" id="10007406at2759"/>
<accession>A0A067R5U7</accession>
<dbReference type="InterPro" id="IPR027993">
    <property type="entry name" value="DUF4495"/>
</dbReference>
<name>A0A067R5U7_ZOONE</name>
<dbReference type="STRING" id="136037.A0A067R5U7"/>
<gene>
    <name evidence="1" type="ORF">L798_07241</name>
</gene>
<protein>
    <submittedName>
        <fullName evidence="1">Uncharacterized protein</fullName>
    </submittedName>
</protein>
<dbReference type="Pfam" id="PF14906">
    <property type="entry name" value="DUF4495"/>
    <property type="match status" value="1"/>
</dbReference>